<reference evidence="1" key="1">
    <citation type="submission" date="2023-03" db="EMBL/GenBank/DDBJ databases">
        <title>Massive genome expansion in bonnet fungi (Mycena s.s.) driven by repeated elements and novel gene families across ecological guilds.</title>
        <authorList>
            <consortium name="Lawrence Berkeley National Laboratory"/>
            <person name="Harder C.B."/>
            <person name="Miyauchi S."/>
            <person name="Viragh M."/>
            <person name="Kuo A."/>
            <person name="Thoen E."/>
            <person name="Andreopoulos B."/>
            <person name="Lu D."/>
            <person name="Skrede I."/>
            <person name="Drula E."/>
            <person name="Henrissat B."/>
            <person name="Morin E."/>
            <person name="Kohler A."/>
            <person name="Barry K."/>
            <person name="LaButti K."/>
            <person name="Morin E."/>
            <person name="Salamov A."/>
            <person name="Lipzen A."/>
            <person name="Mereny Z."/>
            <person name="Hegedus B."/>
            <person name="Baldrian P."/>
            <person name="Stursova M."/>
            <person name="Weitz H."/>
            <person name="Taylor A."/>
            <person name="Grigoriev I.V."/>
            <person name="Nagy L.G."/>
            <person name="Martin F."/>
            <person name="Kauserud H."/>
        </authorList>
    </citation>
    <scope>NUCLEOTIDE SEQUENCE</scope>
    <source>
        <strain evidence="1">CBHHK200</strain>
    </source>
</reference>
<protein>
    <submittedName>
        <fullName evidence="1">Uncharacterized protein</fullName>
    </submittedName>
</protein>
<dbReference type="EMBL" id="JARJCM010000937">
    <property type="protein sequence ID" value="KAJ7015730.1"/>
    <property type="molecule type" value="Genomic_DNA"/>
</dbReference>
<comment type="caution">
    <text evidence="1">The sequence shown here is derived from an EMBL/GenBank/DDBJ whole genome shotgun (WGS) entry which is preliminary data.</text>
</comment>
<organism evidence="1 2">
    <name type="scientific">Mycena alexandri</name>
    <dbReference type="NCBI Taxonomy" id="1745969"/>
    <lineage>
        <taxon>Eukaryota</taxon>
        <taxon>Fungi</taxon>
        <taxon>Dikarya</taxon>
        <taxon>Basidiomycota</taxon>
        <taxon>Agaricomycotina</taxon>
        <taxon>Agaricomycetes</taxon>
        <taxon>Agaricomycetidae</taxon>
        <taxon>Agaricales</taxon>
        <taxon>Marasmiineae</taxon>
        <taxon>Mycenaceae</taxon>
        <taxon>Mycena</taxon>
    </lineage>
</organism>
<keyword evidence="2" id="KW-1185">Reference proteome</keyword>
<proteinExistence type="predicted"/>
<evidence type="ECO:0000313" key="2">
    <source>
        <dbReference type="Proteomes" id="UP001218188"/>
    </source>
</evidence>
<dbReference type="AlphaFoldDB" id="A0AAD6RWT8"/>
<accession>A0AAD6RWT8</accession>
<gene>
    <name evidence="1" type="ORF">C8F04DRAFT_1284919</name>
</gene>
<evidence type="ECO:0000313" key="1">
    <source>
        <dbReference type="EMBL" id="KAJ7015730.1"/>
    </source>
</evidence>
<sequence>MVAFGGMIKPQLKLTDKSSVTFDQFIRLRSADERAVMLFGYVLELLDLARKNEKADHWVIGTTLGKKINTYTQAFILSPQLRAYRGLHLSEHVMKVMRASNVLDLPPEEESTNVDRVLSKVSNKATNYRNVLKNHPKSDLENIANLADKLLHGTTMKHTLQFYLRLAFIRWVMVQYPWLTEETFWIQVDELIKKNSQDCKTKVEPRPVRIYPILSFPTDIRVHGDPANTDHQVVEFNASMPSWYTSVRTQAANILPNPKNPQLLLQGSAVAPSGSKRRRLEDEEIGLARGRDDLEPIVRCSRRHGRGGLGKGKSGAK</sequence>
<name>A0AAD6RWT8_9AGAR</name>
<dbReference type="Proteomes" id="UP001218188">
    <property type="component" value="Unassembled WGS sequence"/>
</dbReference>